<comment type="caution">
    <text evidence="1">The sequence shown here is derived from an EMBL/GenBank/DDBJ whole genome shotgun (WGS) entry which is preliminary data.</text>
</comment>
<keyword evidence="2" id="KW-1185">Reference proteome</keyword>
<dbReference type="EMBL" id="JADIKM010000003">
    <property type="protein sequence ID" value="MFK2904666.1"/>
    <property type="molecule type" value="Genomic_DNA"/>
</dbReference>
<sequence>MDEALLAAYLATDYRMRLPQGGVASLRIGAPLPSALLQLTQGAPWAVLAAWNPRSQPMPRAWNRRAQRLLLAELRARPDIRAIRAAVGVGAGGWRESSLLVVGADAASMRALCARHGQYAFIAGEGETPPRLYWTDDAP</sequence>
<organism evidence="1 2">
    <name type="scientific">Dyella ginsengisoli</name>
    <dbReference type="NCBI Taxonomy" id="363848"/>
    <lineage>
        <taxon>Bacteria</taxon>
        <taxon>Pseudomonadati</taxon>
        <taxon>Pseudomonadota</taxon>
        <taxon>Gammaproteobacteria</taxon>
        <taxon>Lysobacterales</taxon>
        <taxon>Rhodanobacteraceae</taxon>
        <taxon>Dyella</taxon>
    </lineage>
</organism>
<dbReference type="InterPro" id="IPR021710">
    <property type="entry name" value="DUF3293"/>
</dbReference>
<reference evidence="1 2" key="1">
    <citation type="submission" date="2020-10" db="EMBL/GenBank/DDBJ databases">
        <title>Phylogeny of dyella-like bacteria.</title>
        <authorList>
            <person name="Fu J."/>
        </authorList>
    </citation>
    <scope>NUCLEOTIDE SEQUENCE [LARGE SCALE GENOMIC DNA]</scope>
    <source>
        <strain evidence="1 2">Gsoil3046</strain>
    </source>
</reference>
<evidence type="ECO:0000313" key="1">
    <source>
        <dbReference type="EMBL" id="MFK2904666.1"/>
    </source>
</evidence>
<name>A0ABW8JU40_9GAMM</name>
<evidence type="ECO:0000313" key="2">
    <source>
        <dbReference type="Proteomes" id="UP001620460"/>
    </source>
</evidence>
<proteinExistence type="predicted"/>
<dbReference type="RefSeq" id="WP_404633405.1">
    <property type="nucleotide sequence ID" value="NZ_JADIKM010000003.1"/>
</dbReference>
<dbReference type="Proteomes" id="UP001620460">
    <property type="component" value="Unassembled WGS sequence"/>
</dbReference>
<dbReference type="Pfam" id="PF11697">
    <property type="entry name" value="DUF3293"/>
    <property type="match status" value="1"/>
</dbReference>
<protein>
    <submittedName>
        <fullName evidence="1">DUF3293 domain-containing protein</fullName>
    </submittedName>
</protein>
<accession>A0ABW8JU40</accession>
<gene>
    <name evidence="1" type="ORF">ISP17_11885</name>
</gene>